<dbReference type="Pfam" id="PF03128">
    <property type="entry name" value="CXCXC"/>
    <property type="match status" value="1"/>
</dbReference>
<feature type="domain" description="Platelet-derived growth factor (PDGF) family profile" evidence="6">
    <location>
        <begin position="1"/>
        <end position="96"/>
    </location>
</feature>
<sequence length="290" mass="33200">MAEPDHCSPREMTVDLELRNADPDLVYYPRCTKVMRCGGCCSSKHVSCEPVEVERSVLNVLKGQVPFPEADYLIFADFEKVLVERHLSCRTRCKLSQSKCGAHKTFLPRQCACACNKTQSCDGNRVWDPETCRCTCARTRKCMRGQIFSQESCQCKDDFNRQDASHDETGSISSLDKYLVQQKKYIRRGKPSETVQLGPSVDDRNVRKPEADTFIMRPAKAGTEQDGVCSGLHCPPFFYAVEKSDLCVCTPKKPSGSYYRRKLARSRSAKKRHNKRRWRKYTKKQARQEV</sequence>
<dbReference type="Proteomes" id="UP000762676">
    <property type="component" value="Unassembled WGS sequence"/>
</dbReference>
<proteinExistence type="inferred from homology"/>
<keyword evidence="2" id="KW-0964">Secreted</keyword>
<dbReference type="InterPro" id="IPR004153">
    <property type="entry name" value="CXCXC_repeat"/>
</dbReference>
<dbReference type="GO" id="GO:0016020">
    <property type="term" value="C:membrane"/>
    <property type="evidence" value="ECO:0007669"/>
    <property type="project" value="InterPro"/>
</dbReference>
<evidence type="ECO:0000256" key="3">
    <source>
        <dbReference type="ARBA" id="ARBA00022729"/>
    </source>
</evidence>
<evidence type="ECO:0000259" key="6">
    <source>
        <dbReference type="PROSITE" id="PS50278"/>
    </source>
</evidence>
<keyword evidence="3" id="KW-0732">Signal</keyword>
<comment type="caution">
    <text evidence="7">The sequence shown here is derived from an EMBL/GenBank/DDBJ whole genome shotgun (WGS) entry which is preliminary data.</text>
</comment>
<dbReference type="SMART" id="SM00141">
    <property type="entry name" value="PDGF"/>
    <property type="match status" value="1"/>
</dbReference>
<evidence type="ECO:0000256" key="5">
    <source>
        <dbReference type="SAM" id="MobiDB-lite"/>
    </source>
</evidence>
<name>A0AAV4G7V0_9GAST</name>
<organism evidence="7 8">
    <name type="scientific">Elysia marginata</name>
    <dbReference type="NCBI Taxonomy" id="1093978"/>
    <lineage>
        <taxon>Eukaryota</taxon>
        <taxon>Metazoa</taxon>
        <taxon>Spiralia</taxon>
        <taxon>Lophotrochozoa</taxon>
        <taxon>Mollusca</taxon>
        <taxon>Gastropoda</taxon>
        <taxon>Heterobranchia</taxon>
        <taxon>Euthyneura</taxon>
        <taxon>Panpulmonata</taxon>
        <taxon>Sacoglossa</taxon>
        <taxon>Placobranchoidea</taxon>
        <taxon>Plakobranchidae</taxon>
        <taxon>Elysia</taxon>
    </lineage>
</organism>
<dbReference type="AlphaFoldDB" id="A0AAV4G7V0"/>
<keyword evidence="4" id="KW-0339">Growth factor</keyword>
<reference evidence="7 8" key="1">
    <citation type="journal article" date="2021" name="Elife">
        <title>Chloroplast acquisition without the gene transfer in kleptoplastic sea slugs, Plakobranchus ocellatus.</title>
        <authorList>
            <person name="Maeda T."/>
            <person name="Takahashi S."/>
            <person name="Yoshida T."/>
            <person name="Shimamura S."/>
            <person name="Takaki Y."/>
            <person name="Nagai Y."/>
            <person name="Toyoda A."/>
            <person name="Suzuki Y."/>
            <person name="Arimoto A."/>
            <person name="Ishii H."/>
            <person name="Satoh N."/>
            <person name="Nishiyama T."/>
            <person name="Hasebe M."/>
            <person name="Maruyama T."/>
            <person name="Minagawa J."/>
            <person name="Obokata J."/>
            <person name="Shigenobu S."/>
        </authorList>
    </citation>
    <scope>NUCLEOTIDE SEQUENCE [LARGE SCALE GENOMIC DNA]</scope>
</reference>
<evidence type="ECO:0000313" key="7">
    <source>
        <dbReference type="EMBL" id="GFR81848.1"/>
    </source>
</evidence>
<keyword evidence="8" id="KW-1185">Reference proteome</keyword>
<evidence type="ECO:0000256" key="2">
    <source>
        <dbReference type="ARBA" id="ARBA00022525"/>
    </source>
</evidence>
<evidence type="ECO:0000256" key="4">
    <source>
        <dbReference type="RuleBase" id="RU003818"/>
    </source>
</evidence>
<comment type="subcellular location">
    <subcellularLocation>
        <location evidence="1">Secreted</location>
    </subcellularLocation>
</comment>
<comment type="similarity">
    <text evidence="4">Belongs to the PDGF/VEGF growth factor family.</text>
</comment>
<protein>
    <submittedName>
        <fullName evidence="7">Vascular endothelial growth factor A</fullName>
    </submittedName>
</protein>
<accession>A0AAV4G7V0</accession>
<feature type="region of interest" description="Disordered" evidence="5">
    <location>
        <begin position="260"/>
        <end position="290"/>
    </location>
</feature>
<dbReference type="GO" id="GO:0008083">
    <property type="term" value="F:growth factor activity"/>
    <property type="evidence" value="ECO:0007669"/>
    <property type="project" value="UniProtKB-KW"/>
</dbReference>
<dbReference type="InterPro" id="IPR029034">
    <property type="entry name" value="Cystine-knot_cytokine"/>
</dbReference>
<dbReference type="EMBL" id="BMAT01008301">
    <property type="protein sequence ID" value="GFR81848.1"/>
    <property type="molecule type" value="Genomic_DNA"/>
</dbReference>
<dbReference type="Gene3D" id="2.10.90.10">
    <property type="entry name" value="Cystine-knot cytokines"/>
    <property type="match status" value="1"/>
</dbReference>
<dbReference type="InterPro" id="IPR000072">
    <property type="entry name" value="PDGF/VEGF_dom"/>
</dbReference>
<dbReference type="PROSITE" id="PS50278">
    <property type="entry name" value="PDGF_2"/>
    <property type="match status" value="1"/>
</dbReference>
<evidence type="ECO:0000313" key="8">
    <source>
        <dbReference type="Proteomes" id="UP000762676"/>
    </source>
</evidence>
<gene>
    <name evidence="7" type="ORF">ElyMa_004081100</name>
</gene>
<evidence type="ECO:0000256" key="1">
    <source>
        <dbReference type="ARBA" id="ARBA00004613"/>
    </source>
</evidence>
<dbReference type="GO" id="GO:0005576">
    <property type="term" value="C:extracellular region"/>
    <property type="evidence" value="ECO:0007669"/>
    <property type="project" value="UniProtKB-SubCell"/>
</dbReference>
<dbReference type="SUPFAM" id="SSF57501">
    <property type="entry name" value="Cystine-knot cytokines"/>
    <property type="match status" value="1"/>
</dbReference>
<dbReference type="Pfam" id="PF00341">
    <property type="entry name" value="PDGF"/>
    <property type="match status" value="1"/>
</dbReference>